<gene>
    <name evidence="1" type="ORF">K9W45_05490</name>
</gene>
<protein>
    <submittedName>
        <fullName evidence="1">Uncharacterized protein</fullName>
    </submittedName>
</protein>
<dbReference type="AlphaFoldDB" id="A0A9Y1BMS4"/>
<proteinExistence type="predicted"/>
<evidence type="ECO:0000313" key="1">
    <source>
        <dbReference type="EMBL" id="UJG41918.1"/>
    </source>
</evidence>
<reference evidence="1" key="1">
    <citation type="journal article" date="2022" name="Nat. Microbiol.">
        <title>Unique mobile elements and scalable gene flow at the prokaryote-eukaryote boundary revealed by circularized Asgard archaea genomes.</title>
        <authorList>
            <person name="Wu F."/>
            <person name="Speth D.R."/>
            <person name="Philosof A."/>
            <person name="Cremiere A."/>
            <person name="Narayanan A."/>
            <person name="Barco R.A."/>
            <person name="Connon S.A."/>
            <person name="Amend J.P."/>
            <person name="Antoshechkin I.A."/>
            <person name="Orphan V.J."/>
        </authorList>
    </citation>
    <scope>NUCLEOTIDE SEQUENCE</scope>
    <source>
        <strain evidence="1">PM71</strain>
    </source>
</reference>
<name>A0A9Y1BMS4_9ARCH</name>
<accession>A0A9Y1BMS4</accession>
<sequence>MIPKQRIKVEQSYSNALGEEIIELIELTKEKKLLHSEVLDLLGDHSTIKLKIDELLYNNKILKIPVEIGNVKDYLLTIPRKEETGWDTMVCRCFTCERIHECSINNPVNPILCKAFNEWLIYSEDINHEEQEKMKFKFEEFDYIEEEIQFIK</sequence>
<dbReference type="EMBL" id="CP084166">
    <property type="protein sequence ID" value="UJG41918.1"/>
    <property type="molecule type" value="Genomic_DNA"/>
</dbReference>
<dbReference type="Proteomes" id="UP001201020">
    <property type="component" value="Chromosome"/>
</dbReference>
<organism evidence="1">
    <name type="scientific">Candidatus Heimdallarchaeum aukensis</name>
    <dbReference type="NCBI Taxonomy" id="2876573"/>
    <lineage>
        <taxon>Archaea</taxon>
        <taxon>Promethearchaeati</taxon>
        <taxon>Candidatus Heimdallarchaeota</taxon>
        <taxon>Candidatus Heimdallarchaeia (ex Rinke et al. 2021) (nom. nud.)</taxon>
        <taxon>Candidatus Heimdallarchaeales</taxon>
        <taxon>Candidatus Heimdallarchaeaceae</taxon>
        <taxon>Candidatus Heimdallarchaeum</taxon>
    </lineage>
</organism>